<name>A0ABW2L3C9_9BACT</name>
<dbReference type="Proteomes" id="UP001596472">
    <property type="component" value="Unassembled WGS sequence"/>
</dbReference>
<comment type="caution">
    <text evidence="3">The sequence shown here is derived from an EMBL/GenBank/DDBJ whole genome shotgun (WGS) entry which is preliminary data.</text>
</comment>
<dbReference type="SUPFAM" id="SSF69255">
    <property type="entry name" value="gp5 N-terminal domain-like"/>
    <property type="match status" value="1"/>
</dbReference>
<reference evidence="4" key="1">
    <citation type="journal article" date="2019" name="Int. J. Syst. Evol. Microbiol.">
        <title>The Global Catalogue of Microorganisms (GCM) 10K type strain sequencing project: providing services to taxonomists for standard genome sequencing and annotation.</title>
        <authorList>
            <consortium name="The Broad Institute Genomics Platform"/>
            <consortium name="The Broad Institute Genome Sequencing Center for Infectious Disease"/>
            <person name="Wu L."/>
            <person name="Ma J."/>
        </authorList>
    </citation>
    <scope>NUCLEOTIDE SEQUENCE [LARGE SCALE GENOMIC DNA]</scope>
    <source>
        <strain evidence="4">CGMCC 4.1467</strain>
    </source>
</reference>
<dbReference type="InterPro" id="IPR006531">
    <property type="entry name" value="Gp5/Vgr_OB"/>
</dbReference>
<evidence type="ECO:0000313" key="4">
    <source>
        <dbReference type="Proteomes" id="UP001596472"/>
    </source>
</evidence>
<feature type="region of interest" description="Disordered" evidence="1">
    <location>
        <begin position="235"/>
        <end position="261"/>
    </location>
</feature>
<evidence type="ECO:0000256" key="1">
    <source>
        <dbReference type="SAM" id="MobiDB-lite"/>
    </source>
</evidence>
<dbReference type="InterPro" id="IPR037026">
    <property type="entry name" value="Vgr_OB-fold_dom_sf"/>
</dbReference>
<evidence type="ECO:0000313" key="3">
    <source>
        <dbReference type="EMBL" id="MFC7335833.1"/>
    </source>
</evidence>
<keyword evidence="4" id="KW-1185">Reference proteome</keyword>
<dbReference type="Gene3D" id="3.10.450.190">
    <property type="match status" value="1"/>
</dbReference>
<dbReference type="SUPFAM" id="SSF69349">
    <property type="entry name" value="Phage fibre proteins"/>
    <property type="match status" value="1"/>
</dbReference>
<evidence type="ECO:0000259" key="2">
    <source>
        <dbReference type="Pfam" id="PF04717"/>
    </source>
</evidence>
<gene>
    <name evidence="3" type="ORF">ACFQY0_01485</name>
</gene>
<dbReference type="RefSeq" id="WP_379708336.1">
    <property type="nucleotide sequence ID" value="NZ_JBHTBS010000001.1"/>
</dbReference>
<accession>A0ABW2L3C9</accession>
<feature type="compositionally biased region" description="Pro residues" evidence="1">
    <location>
        <begin position="241"/>
        <end position="251"/>
    </location>
</feature>
<sequence length="261" mass="27440">MDPNKYYGKYRGFVVDNEDPEKRGRLRLRVPSALAGEVTAWALPCAPFGGSNDQGFFMMPVVGAQVWAEFEEGNLDYPIWSGTFWQSSGEAPVENPQKASTTRLLRTPSGHSLQFDDEAGAESFLLTHPSGTEIRIDEKGTIEIKGANGEQLTLDAAANISLSDSNNNELSMNSSGVTVKDASGNQIEMAGSGITIKGSAVTIDAGMVSLGGSGGEPLMKGTSLLSWLASHTHNCTAPGTPSGPPVPPPTPALLTTKTTAN</sequence>
<organism evidence="3 4">
    <name type="scientific">Haloferula chungangensis</name>
    <dbReference type="NCBI Taxonomy" id="1048331"/>
    <lineage>
        <taxon>Bacteria</taxon>
        <taxon>Pseudomonadati</taxon>
        <taxon>Verrucomicrobiota</taxon>
        <taxon>Verrucomicrobiia</taxon>
        <taxon>Verrucomicrobiales</taxon>
        <taxon>Verrucomicrobiaceae</taxon>
        <taxon>Haloferula</taxon>
    </lineage>
</organism>
<feature type="domain" description="Gp5/Type VI secretion system Vgr protein OB-fold" evidence="2">
    <location>
        <begin position="10"/>
        <end position="85"/>
    </location>
</feature>
<protein>
    <submittedName>
        <fullName evidence="3">Phage baseplate assembly protein V</fullName>
    </submittedName>
</protein>
<dbReference type="EMBL" id="JBHTBS010000001">
    <property type="protein sequence ID" value="MFC7335833.1"/>
    <property type="molecule type" value="Genomic_DNA"/>
</dbReference>
<dbReference type="Pfam" id="PF04717">
    <property type="entry name" value="Phage_base_V"/>
    <property type="match status" value="1"/>
</dbReference>
<dbReference type="Gene3D" id="2.40.50.230">
    <property type="entry name" value="Gp5 N-terminal domain"/>
    <property type="match status" value="1"/>
</dbReference>
<feature type="compositionally biased region" description="Low complexity" evidence="1">
    <location>
        <begin position="252"/>
        <end position="261"/>
    </location>
</feature>
<proteinExistence type="predicted"/>